<name>A0A0F9KAI8_9ZZZZ</name>
<dbReference type="SUPFAM" id="SSF52518">
    <property type="entry name" value="Thiamin diphosphate-binding fold (THDP-binding)"/>
    <property type="match status" value="1"/>
</dbReference>
<dbReference type="EMBL" id="LAZR01008409">
    <property type="protein sequence ID" value="KKM78943.1"/>
    <property type="molecule type" value="Genomic_DNA"/>
</dbReference>
<sequence length="122" mass="14377">MIEAGASFVARCFSGDINHLTDVIVQATLHEGFSFIEVLQPAILYRKWEEYSKQIEYLEKIAEDQFEAFKIAKEKQKFTIGIFYRSNNLIYHKELYGDNNPVSNRLSRETRLEKIRKILELK</sequence>
<reference evidence="1" key="1">
    <citation type="journal article" date="2015" name="Nature">
        <title>Complex archaea that bridge the gap between prokaryotes and eukaryotes.</title>
        <authorList>
            <person name="Spang A."/>
            <person name="Saw J.H."/>
            <person name="Jorgensen S.L."/>
            <person name="Zaremba-Niedzwiedzka K."/>
            <person name="Martijn J."/>
            <person name="Lind A.E."/>
            <person name="van Eijk R."/>
            <person name="Schleper C."/>
            <person name="Guy L."/>
            <person name="Ettema T.J."/>
        </authorList>
    </citation>
    <scope>NUCLEOTIDE SEQUENCE</scope>
</reference>
<organism evidence="1">
    <name type="scientific">marine sediment metagenome</name>
    <dbReference type="NCBI Taxonomy" id="412755"/>
    <lineage>
        <taxon>unclassified sequences</taxon>
        <taxon>metagenomes</taxon>
        <taxon>ecological metagenomes</taxon>
    </lineage>
</organism>
<evidence type="ECO:0000313" key="1">
    <source>
        <dbReference type="EMBL" id="KKM78943.1"/>
    </source>
</evidence>
<comment type="caution">
    <text evidence="1">The sequence shown here is derived from an EMBL/GenBank/DDBJ whole genome shotgun (WGS) entry which is preliminary data.</text>
</comment>
<dbReference type="InterPro" id="IPR029061">
    <property type="entry name" value="THDP-binding"/>
</dbReference>
<accession>A0A0F9KAI8</accession>
<proteinExistence type="predicted"/>
<dbReference type="AlphaFoldDB" id="A0A0F9KAI8"/>
<protein>
    <submittedName>
        <fullName evidence="1">Uncharacterized protein</fullName>
    </submittedName>
</protein>
<gene>
    <name evidence="1" type="ORF">LCGC14_1354890</name>
</gene>
<dbReference type="Gene3D" id="3.40.50.970">
    <property type="match status" value="1"/>
</dbReference>